<evidence type="ECO:0008006" key="12">
    <source>
        <dbReference type="Google" id="ProtNLM"/>
    </source>
</evidence>
<evidence type="ECO:0000256" key="7">
    <source>
        <dbReference type="ARBA" id="ARBA00023002"/>
    </source>
</evidence>
<keyword evidence="11" id="KW-1185">Reference proteome</keyword>
<evidence type="ECO:0000256" key="9">
    <source>
        <dbReference type="SAM" id="SignalP"/>
    </source>
</evidence>
<name>A0A844HPV0_9RHOB</name>
<evidence type="ECO:0000256" key="2">
    <source>
        <dbReference type="ARBA" id="ARBA00010548"/>
    </source>
</evidence>
<comment type="subcellular location">
    <subcellularLocation>
        <location evidence="1">Periplasm</location>
    </subcellularLocation>
</comment>
<dbReference type="OrthoDB" id="7209000at2"/>
<evidence type="ECO:0000256" key="4">
    <source>
        <dbReference type="ARBA" id="ARBA00022729"/>
    </source>
</evidence>
<evidence type="ECO:0000256" key="3">
    <source>
        <dbReference type="ARBA" id="ARBA00022448"/>
    </source>
</evidence>
<dbReference type="AlphaFoldDB" id="A0A844HPV0"/>
<reference evidence="10 11" key="1">
    <citation type="submission" date="2019-11" db="EMBL/GenBank/DDBJ databases">
        <authorList>
            <person name="Dong K."/>
        </authorList>
    </citation>
    <scope>NUCLEOTIDE SEQUENCE [LARGE SCALE GENOMIC DNA]</scope>
    <source>
        <strain evidence="10 11">NBRC 112902</strain>
    </source>
</reference>
<dbReference type="RefSeq" id="WP_155040380.1">
    <property type="nucleotide sequence ID" value="NZ_JBHGCD010000011.1"/>
</dbReference>
<feature type="disulfide bond" evidence="8">
    <location>
        <begin position="173"/>
        <end position="189"/>
    </location>
</feature>
<evidence type="ECO:0000256" key="5">
    <source>
        <dbReference type="ARBA" id="ARBA00022764"/>
    </source>
</evidence>
<keyword evidence="5" id="KW-0574">Periplasm</keyword>
<sequence length="376" mass="39915">MKLTTALTLTLAGLAGMAHAADEIQPETLTIEKTIAPGPNVLVMDFGMVGSSPVYVFGSEELKLKGNIGTGSFGQMVLSKDGKTLYTVSAYLERYVYGDIDAVVHEWDLQTMTAKREFEINDKFGHAESQPGLLTLADDEKFLLVQNATPATSVTVVDLAKGADIAEVPTPGCWTAIPAVEGRRFTSICGDGTLASYGFEADGTFTKPVKSAQIFDADKDALFANPLRVGSKLIYLSFGGNFLVVDDSAETATLEKTVSIEGGEWAPGGSEVMTYHAPSNTIFVMMHKGAFDGSHKNPAEEIWAVDAETFKVKGRSAANGETGILATKGDAPELFGVTHTGTLVKYSVALGDEVTLTKSAEREGAAIFPALMVSDF</sequence>
<evidence type="ECO:0000313" key="11">
    <source>
        <dbReference type="Proteomes" id="UP000449846"/>
    </source>
</evidence>
<evidence type="ECO:0000256" key="6">
    <source>
        <dbReference type="ARBA" id="ARBA00022982"/>
    </source>
</evidence>
<protein>
    <recommendedName>
        <fullName evidence="12">Methylamine dehydrogenase heavy chain</fullName>
    </recommendedName>
</protein>
<dbReference type="Pfam" id="PF06433">
    <property type="entry name" value="Me-amine-dh_H"/>
    <property type="match status" value="1"/>
</dbReference>
<organism evidence="10 11">
    <name type="scientific">Paracoccus litorisediminis</name>
    <dbReference type="NCBI Taxonomy" id="2006130"/>
    <lineage>
        <taxon>Bacteria</taxon>
        <taxon>Pseudomonadati</taxon>
        <taxon>Pseudomonadota</taxon>
        <taxon>Alphaproteobacteria</taxon>
        <taxon>Rhodobacterales</taxon>
        <taxon>Paracoccaceae</taxon>
        <taxon>Paracoccus</taxon>
    </lineage>
</organism>
<feature type="signal peptide" evidence="9">
    <location>
        <begin position="1"/>
        <end position="20"/>
    </location>
</feature>
<keyword evidence="4 9" id="KW-0732">Signal</keyword>
<gene>
    <name evidence="10" type="ORF">GL300_14555</name>
</gene>
<keyword evidence="8" id="KW-1015">Disulfide bond</keyword>
<keyword evidence="3" id="KW-0813">Transport</keyword>
<comment type="similarity">
    <text evidence="2">Belongs to the aromatic amine dehydrogenase heavy chain family.</text>
</comment>
<dbReference type="InterPro" id="IPR009451">
    <property type="entry name" value="Metamine_DH_Hvc"/>
</dbReference>
<feature type="chain" id="PRO_5032303340" description="Methylamine dehydrogenase heavy chain" evidence="9">
    <location>
        <begin position="21"/>
        <end position="376"/>
    </location>
</feature>
<keyword evidence="7" id="KW-0560">Oxidoreductase</keyword>
<dbReference type="SUPFAM" id="SSF50969">
    <property type="entry name" value="YVTN repeat-like/Quinoprotein amine dehydrogenase"/>
    <property type="match status" value="1"/>
</dbReference>
<dbReference type="InterPro" id="IPR015943">
    <property type="entry name" value="WD40/YVTN_repeat-like_dom_sf"/>
</dbReference>
<comment type="caution">
    <text evidence="10">The sequence shown here is derived from an EMBL/GenBank/DDBJ whole genome shotgun (WGS) entry which is preliminary data.</text>
</comment>
<dbReference type="EMBL" id="WMIG01000008">
    <property type="protein sequence ID" value="MTH60434.1"/>
    <property type="molecule type" value="Genomic_DNA"/>
</dbReference>
<dbReference type="InterPro" id="IPR011044">
    <property type="entry name" value="Quino_amine_DH_bsu"/>
</dbReference>
<dbReference type="Proteomes" id="UP000449846">
    <property type="component" value="Unassembled WGS sequence"/>
</dbReference>
<evidence type="ECO:0000256" key="1">
    <source>
        <dbReference type="ARBA" id="ARBA00004418"/>
    </source>
</evidence>
<proteinExistence type="inferred from homology"/>
<evidence type="ECO:0000313" key="10">
    <source>
        <dbReference type="EMBL" id="MTH60434.1"/>
    </source>
</evidence>
<dbReference type="Gene3D" id="2.130.10.10">
    <property type="entry name" value="YVTN repeat-like/Quinoprotein amine dehydrogenase"/>
    <property type="match status" value="1"/>
</dbReference>
<keyword evidence="6" id="KW-0249">Electron transport</keyword>
<dbReference type="GO" id="GO:0042597">
    <property type="term" value="C:periplasmic space"/>
    <property type="evidence" value="ECO:0007669"/>
    <property type="project" value="UniProtKB-SubCell"/>
</dbReference>
<accession>A0A844HPV0</accession>
<dbReference type="GO" id="GO:0030058">
    <property type="term" value="F:aliphatic amine dehydrogenase activity"/>
    <property type="evidence" value="ECO:0007669"/>
    <property type="project" value="InterPro"/>
</dbReference>
<evidence type="ECO:0000256" key="8">
    <source>
        <dbReference type="PIRSR" id="PIRSR609451-50"/>
    </source>
</evidence>